<evidence type="ECO:0000256" key="5">
    <source>
        <dbReference type="SAM" id="MobiDB-lite"/>
    </source>
</evidence>
<name>A0A670K7J0_PODMU</name>
<evidence type="ECO:0000259" key="6">
    <source>
        <dbReference type="Pfam" id="PF01140"/>
    </source>
</evidence>
<evidence type="ECO:0000313" key="8">
    <source>
        <dbReference type="Ensembl" id="ENSPMRP00000032260.1"/>
    </source>
</evidence>
<dbReference type="Proteomes" id="UP000472272">
    <property type="component" value="Chromosome 4"/>
</dbReference>
<feature type="region of interest" description="Disordered" evidence="5">
    <location>
        <begin position="108"/>
        <end position="176"/>
    </location>
</feature>
<dbReference type="SUPFAM" id="SSF57756">
    <property type="entry name" value="Retrovirus zinc finger-like domains"/>
    <property type="match status" value="1"/>
</dbReference>
<dbReference type="GeneTree" id="ENSGT00990000211694"/>
<dbReference type="Ensembl" id="ENSPMRT00000034204.1">
    <property type="protein sequence ID" value="ENSPMRP00000032260.1"/>
    <property type="gene ID" value="ENSPMRG00000020916.1"/>
</dbReference>
<keyword evidence="3" id="KW-1043">Host membrane</keyword>
<keyword evidence="9" id="KW-1185">Reference proteome</keyword>
<dbReference type="AlphaFoldDB" id="A0A670K7J0"/>
<evidence type="ECO:0000256" key="3">
    <source>
        <dbReference type="ARBA" id="ARBA00022870"/>
    </source>
</evidence>
<dbReference type="Gene3D" id="1.10.375.10">
    <property type="entry name" value="Human Immunodeficiency Virus Type 1 Capsid Protein"/>
    <property type="match status" value="1"/>
</dbReference>
<evidence type="ECO:0000256" key="2">
    <source>
        <dbReference type="ARBA" id="ARBA00022511"/>
    </source>
</evidence>
<reference evidence="8" key="2">
    <citation type="submission" date="2025-08" db="UniProtKB">
        <authorList>
            <consortium name="Ensembl"/>
        </authorList>
    </citation>
    <scope>IDENTIFICATION</scope>
</reference>
<evidence type="ECO:0000256" key="1">
    <source>
        <dbReference type="ARBA" id="ARBA00004165"/>
    </source>
</evidence>
<protein>
    <recommendedName>
        <fullName evidence="10">CCHC-type domain-containing protein</fullName>
    </recommendedName>
</protein>
<comment type="subcellular location">
    <subcellularLocation>
        <location evidence="1">Host cell membrane</location>
    </subcellularLocation>
</comment>
<feature type="compositionally biased region" description="Pro residues" evidence="5">
    <location>
        <begin position="132"/>
        <end position="153"/>
    </location>
</feature>
<dbReference type="InterPro" id="IPR000840">
    <property type="entry name" value="G_retro_matrix"/>
</dbReference>
<feature type="domain" description="Core shell protein Gag P30" evidence="7">
    <location>
        <begin position="312"/>
        <end position="506"/>
    </location>
</feature>
<dbReference type="GO" id="GO:0003676">
    <property type="term" value="F:nucleic acid binding"/>
    <property type="evidence" value="ECO:0007669"/>
    <property type="project" value="InterPro"/>
</dbReference>
<keyword evidence="2" id="KW-1032">Host cell membrane</keyword>
<dbReference type="InterPro" id="IPR010999">
    <property type="entry name" value="Retrovr_matrix"/>
</dbReference>
<dbReference type="InterPro" id="IPR050462">
    <property type="entry name" value="Retroviral_Gag-Pol_poly"/>
</dbReference>
<keyword evidence="4" id="KW-0472">Membrane</keyword>
<dbReference type="Gene3D" id="4.10.60.10">
    <property type="entry name" value="Zinc finger, CCHC-type"/>
    <property type="match status" value="1"/>
</dbReference>
<dbReference type="GO" id="GO:0019068">
    <property type="term" value="P:virion assembly"/>
    <property type="evidence" value="ECO:0007669"/>
    <property type="project" value="InterPro"/>
</dbReference>
<reference evidence="8 9" key="1">
    <citation type="journal article" date="2019" name="Proc. Natl. Acad. Sci. U.S.A.">
        <title>Regulatory changes in pterin and carotenoid genes underlie balanced color polymorphisms in the wall lizard.</title>
        <authorList>
            <person name="Andrade P."/>
            <person name="Pinho C."/>
            <person name="Perez I de Lanuza G."/>
            <person name="Afonso S."/>
            <person name="Brejcha J."/>
            <person name="Rubin C.J."/>
            <person name="Wallerman O."/>
            <person name="Pereira P."/>
            <person name="Sabatino S.J."/>
            <person name="Bellati A."/>
            <person name="Pellitteri-Rosa D."/>
            <person name="Bosakova Z."/>
            <person name="Bunikis I."/>
            <person name="Carretero M.A."/>
            <person name="Feiner N."/>
            <person name="Marsik P."/>
            <person name="Pauperio F."/>
            <person name="Salvi D."/>
            <person name="Soler L."/>
            <person name="While G.M."/>
            <person name="Uller T."/>
            <person name="Font E."/>
            <person name="Andersson L."/>
            <person name="Carneiro M."/>
        </authorList>
    </citation>
    <scope>NUCLEOTIDE SEQUENCE</scope>
</reference>
<dbReference type="OMA" id="APRNTIC"/>
<dbReference type="Gene3D" id="1.10.150.180">
    <property type="entry name" value="Gamma-retroviral matrix domain"/>
    <property type="match status" value="1"/>
</dbReference>
<dbReference type="PANTHER" id="PTHR33166">
    <property type="entry name" value="GAG_P30 DOMAIN-CONTAINING PROTEIN"/>
    <property type="match status" value="1"/>
</dbReference>
<feature type="region of interest" description="Disordered" evidence="5">
    <location>
        <begin position="564"/>
        <end position="631"/>
    </location>
</feature>
<feature type="region of interest" description="Disordered" evidence="5">
    <location>
        <begin position="528"/>
        <end position="548"/>
    </location>
</feature>
<dbReference type="InterPro" id="IPR008919">
    <property type="entry name" value="Retrov_capsid_N"/>
</dbReference>
<dbReference type="SUPFAM" id="SSF47836">
    <property type="entry name" value="Retroviral matrix proteins"/>
    <property type="match status" value="1"/>
</dbReference>
<dbReference type="GO" id="GO:0008270">
    <property type="term" value="F:zinc ion binding"/>
    <property type="evidence" value="ECO:0007669"/>
    <property type="project" value="InterPro"/>
</dbReference>
<dbReference type="InterPro" id="IPR003036">
    <property type="entry name" value="Gag_P30"/>
</dbReference>
<evidence type="ECO:0000259" key="7">
    <source>
        <dbReference type="Pfam" id="PF02093"/>
    </source>
</evidence>
<dbReference type="InterPro" id="IPR036875">
    <property type="entry name" value="Znf_CCHC_sf"/>
</dbReference>
<dbReference type="Pfam" id="PF02093">
    <property type="entry name" value="Gag_p30"/>
    <property type="match status" value="1"/>
</dbReference>
<accession>A0A670K7J0</accession>
<proteinExistence type="predicted"/>
<feature type="domain" description="Gamma-retroviral matrix protein" evidence="6">
    <location>
        <begin position="8"/>
        <end position="96"/>
    </location>
</feature>
<dbReference type="InterPro" id="IPR036946">
    <property type="entry name" value="G_retro_matrix_sf"/>
</dbReference>
<sequence>MGSGASQCSPLECFLNNWKAATKNDDWGIKLRKQRMKTLCEVDWPAQTNWPSGGSFDLQLISPLYQNILNVHPDQIPYISTWKTNVEKNPPWLKACQGDAPRNTICAVRPAGKAEKPPVIPDPEDEEGGIIKPPPPYAPPTAPLAIPPGPGPQAPGGAGPQAQASPPSSPEQKDSDLLMNDDLEEKREVGDDEEFIEKLMRWTEENKKWTKGQEERITAYVSPYAEKLDVSPLLVEAAECCTPDRRKKWQRKWGEAAKRVMSHRQYEKTRKGQAAGVMPLRRVYDPPGPPGPGGAEAPRTYTVQHIPFSSADVCNWRNQNPSFEENPAKIIKLFEGIFKTYNPTFDDVQYLMDALLTTEETRRIHVEARVHMRAQGTPDPDIITGYPDSTPNWNYQTADGQKTLTTYRQNVLNGMRRAARKPTNFVKVREVVQGNEEAPGAYLERLKEAYRQYTPVDPDEAANAPIVKAAFVAQAAPDVRRKIQKHEGFMGHTLEWMLELAQTTYNQREEEEQKKKEKYQAKKLMALQATAPIPQKRGSARGGGQGRLGRNQCAICRQEGHWKGECPQAHLGGRGRGERAPGPIPRGPGQELRPWSSTNASRGRGRGQGPPWYPSAQRQPGMMSLREEEEY</sequence>
<evidence type="ECO:0000313" key="9">
    <source>
        <dbReference type="Proteomes" id="UP000472272"/>
    </source>
</evidence>
<dbReference type="Pfam" id="PF01140">
    <property type="entry name" value="Gag_MA"/>
    <property type="match status" value="1"/>
</dbReference>
<evidence type="ECO:0008006" key="10">
    <source>
        <dbReference type="Google" id="ProtNLM"/>
    </source>
</evidence>
<evidence type="ECO:0000256" key="4">
    <source>
        <dbReference type="ARBA" id="ARBA00023136"/>
    </source>
</evidence>
<reference evidence="8" key="3">
    <citation type="submission" date="2025-09" db="UniProtKB">
        <authorList>
            <consortium name="Ensembl"/>
        </authorList>
    </citation>
    <scope>IDENTIFICATION</scope>
</reference>
<organism evidence="8 9">
    <name type="scientific">Podarcis muralis</name>
    <name type="common">Wall lizard</name>
    <name type="synonym">Lacerta muralis</name>
    <dbReference type="NCBI Taxonomy" id="64176"/>
    <lineage>
        <taxon>Eukaryota</taxon>
        <taxon>Metazoa</taxon>
        <taxon>Chordata</taxon>
        <taxon>Craniata</taxon>
        <taxon>Vertebrata</taxon>
        <taxon>Euteleostomi</taxon>
        <taxon>Lepidosauria</taxon>
        <taxon>Squamata</taxon>
        <taxon>Bifurcata</taxon>
        <taxon>Unidentata</taxon>
        <taxon>Episquamata</taxon>
        <taxon>Laterata</taxon>
        <taxon>Lacertibaenia</taxon>
        <taxon>Lacertidae</taxon>
        <taxon>Podarcis</taxon>
    </lineage>
</organism>
<dbReference type="SUPFAM" id="SSF47943">
    <property type="entry name" value="Retrovirus capsid protein, N-terminal core domain"/>
    <property type="match status" value="1"/>
</dbReference>